<reference evidence="1 2" key="1">
    <citation type="submission" date="2017-11" db="EMBL/GenBank/DDBJ databases">
        <title>Draft genome sequence of magnetotactic bacterium Magnetospirillum kuznetsovii LBB-42.</title>
        <authorList>
            <person name="Grouzdev D.S."/>
            <person name="Rysina M.S."/>
            <person name="Baslerov R.V."/>
            <person name="Koziaeva V."/>
        </authorList>
    </citation>
    <scope>NUCLEOTIDE SEQUENCE [LARGE SCALE GENOMIC DNA]</scope>
    <source>
        <strain evidence="1 2">LBB-42</strain>
    </source>
</reference>
<dbReference type="OrthoDB" id="9776898at2"/>
<comment type="caution">
    <text evidence="1">The sequence shown here is derived from an EMBL/GenBank/DDBJ whole genome shotgun (WGS) entry which is preliminary data.</text>
</comment>
<dbReference type="SUPFAM" id="SSF55729">
    <property type="entry name" value="Acyl-CoA N-acyltransferases (Nat)"/>
    <property type="match status" value="1"/>
</dbReference>
<gene>
    <name evidence="1" type="ORF">CU669_13030</name>
</gene>
<dbReference type="InterPro" id="IPR016181">
    <property type="entry name" value="Acyl_CoA_acyltransferase"/>
</dbReference>
<evidence type="ECO:0000313" key="2">
    <source>
        <dbReference type="Proteomes" id="UP000251075"/>
    </source>
</evidence>
<dbReference type="PANTHER" id="PTHR47017">
    <property type="entry name" value="ACYL-COA"/>
    <property type="match status" value="1"/>
</dbReference>
<dbReference type="Gene3D" id="3.40.630.30">
    <property type="match status" value="1"/>
</dbReference>
<keyword evidence="1" id="KW-0808">Transferase</keyword>
<name>A0A364NWZ8_9PROT</name>
<dbReference type="EMBL" id="PGTO01000009">
    <property type="protein sequence ID" value="RAU21608.1"/>
    <property type="molecule type" value="Genomic_DNA"/>
</dbReference>
<accession>A0A364NWZ8</accession>
<dbReference type="RefSeq" id="WP_112145356.1">
    <property type="nucleotide sequence ID" value="NZ_PGTO01000009.1"/>
</dbReference>
<evidence type="ECO:0000313" key="1">
    <source>
        <dbReference type="EMBL" id="RAU21608.1"/>
    </source>
</evidence>
<dbReference type="PANTHER" id="PTHR47017:SF1">
    <property type="entry name" value="ACYL-COA"/>
    <property type="match status" value="1"/>
</dbReference>
<sequence length="386" mass="42780">MPDGADHPTITAHAALGEIPAAEWDACAGADNPFVSHAFLNALEQSGSACSATGWLPRHLSIRSGDGRLLAVAPLYLKSHSYGEYVFDWGWAEAYQRAGGRYYPKLQCAVPFTPVTGPRLLIRPGEDAARLRRMLASAMVTLARQIGASSVHVTFPTEAEYGELADVGFLQRLGSQYHWTNDFYGCFDDFLAALSSRKRKAIRKERDAVARQNIAITTLVGDDIKPRHWDVFHRFYQDVVDRKWGKAYVNRAFFEALSATPVADKVVLVWAEGDGQPLGAAFNMLGADTLYGRTWGAGPHRDFLHFEACYYRAIDFAIAHKLARVEAGAQGEHKVSRGYLPTPTYSAHWIADAGLNQAVAHFLDHERPLIAEDIDDQMKDGPFRQT</sequence>
<keyword evidence="2" id="KW-1185">Reference proteome</keyword>
<protein>
    <submittedName>
        <fullName evidence="1">GNAT family N-acetyltransferase</fullName>
    </submittedName>
</protein>
<dbReference type="Pfam" id="PF04339">
    <property type="entry name" value="FemAB_like"/>
    <property type="match status" value="1"/>
</dbReference>
<dbReference type="GO" id="GO:0016740">
    <property type="term" value="F:transferase activity"/>
    <property type="evidence" value="ECO:0007669"/>
    <property type="project" value="UniProtKB-KW"/>
</dbReference>
<dbReference type="AlphaFoldDB" id="A0A364NWZ8"/>
<proteinExistence type="predicted"/>
<dbReference type="InterPro" id="IPR007434">
    <property type="entry name" value="FemAB-like"/>
</dbReference>
<dbReference type="Proteomes" id="UP000251075">
    <property type="component" value="Unassembled WGS sequence"/>
</dbReference>
<organism evidence="1 2">
    <name type="scientific">Paramagnetospirillum kuznetsovii</name>
    <dbReference type="NCBI Taxonomy" id="2053833"/>
    <lineage>
        <taxon>Bacteria</taxon>
        <taxon>Pseudomonadati</taxon>
        <taxon>Pseudomonadota</taxon>
        <taxon>Alphaproteobacteria</taxon>
        <taxon>Rhodospirillales</taxon>
        <taxon>Magnetospirillaceae</taxon>
        <taxon>Paramagnetospirillum</taxon>
    </lineage>
</organism>